<keyword evidence="1" id="KW-0479">Metal-binding</keyword>
<evidence type="ECO:0000256" key="4">
    <source>
        <dbReference type="ARBA" id="ARBA00022833"/>
    </source>
</evidence>
<evidence type="ECO:0000256" key="2">
    <source>
        <dbReference type="ARBA" id="ARBA00022737"/>
    </source>
</evidence>
<evidence type="ECO:0000256" key="1">
    <source>
        <dbReference type="ARBA" id="ARBA00022723"/>
    </source>
</evidence>
<evidence type="ECO:0000313" key="8">
    <source>
        <dbReference type="EMBL" id="NDV36212.1"/>
    </source>
</evidence>
<proteinExistence type="predicted"/>
<feature type="domain" description="PHD-type" evidence="7">
    <location>
        <begin position="138"/>
        <end position="188"/>
    </location>
</feature>
<dbReference type="Gene3D" id="3.30.40.10">
    <property type="entry name" value="Zinc/RING finger domain, C3HC4 (zinc finger)"/>
    <property type="match status" value="1"/>
</dbReference>
<evidence type="ECO:0000256" key="3">
    <source>
        <dbReference type="ARBA" id="ARBA00022771"/>
    </source>
</evidence>
<dbReference type="InterPro" id="IPR050701">
    <property type="entry name" value="Histone_Mod_Regulator"/>
</dbReference>
<dbReference type="GO" id="GO:0006357">
    <property type="term" value="P:regulation of transcription by RNA polymerase II"/>
    <property type="evidence" value="ECO:0007669"/>
    <property type="project" value="TreeGrafter"/>
</dbReference>
<dbReference type="PROSITE" id="PS01359">
    <property type="entry name" value="ZF_PHD_1"/>
    <property type="match status" value="1"/>
</dbReference>
<dbReference type="SMART" id="SM00249">
    <property type="entry name" value="PHD"/>
    <property type="match status" value="1"/>
</dbReference>
<evidence type="ECO:0000259" key="7">
    <source>
        <dbReference type="PROSITE" id="PS50016"/>
    </source>
</evidence>
<dbReference type="InterPro" id="IPR019786">
    <property type="entry name" value="Zinc_finger_PHD-type_CS"/>
</dbReference>
<dbReference type="GO" id="GO:0008270">
    <property type="term" value="F:zinc ion binding"/>
    <property type="evidence" value="ECO:0007669"/>
    <property type="project" value="UniProtKB-KW"/>
</dbReference>
<organism evidence="8">
    <name type="scientific">Arcella intermedia</name>
    <dbReference type="NCBI Taxonomy" id="1963864"/>
    <lineage>
        <taxon>Eukaryota</taxon>
        <taxon>Amoebozoa</taxon>
        <taxon>Tubulinea</taxon>
        <taxon>Elardia</taxon>
        <taxon>Arcellinida</taxon>
        <taxon>Sphaerothecina</taxon>
        <taxon>Arcellidae</taxon>
        <taxon>Arcella</taxon>
    </lineage>
</organism>
<dbReference type="SUPFAM" id="SSF57903">
    <property type="entry name" value="FYVE/PHD zinc finger"/>
    <property type="match status" value="1"/>
</dbReference>
<dbReference type="InterPro" id="IPR019787">
    <property type="entry name" value="Znf_PHD-finger"/>
</dbReference>
<dbReference type="AlphaFoldDB" id="A0A6B2LGM4"/>
<dbReference type="InterPro" id="IPR013083">
    <property type="entry name" value="Znf_RING/FYVE/PHD"/>
</dbReference>
<dbReference type="Pfam" id="PF13831">
    <property type="entry name" value="PHD_2"/>
    <property type="match status" value="1"/>
</dbReference>
<dbReference type="InterPro" id="IPR019542">
    <property type="entry name" value="Enhancer_polycomb-like_N"/>
</dbReference>
<dbReference type="EMBL" id="GIBP01007243">
    <property type="protein sequence ID" value="NDV36212.1"/>
    <property type="molecule type" value="Transcribed_RNA"/>
</dbReference>
<dbReference type="CDD" id="cd15492">
    <property type="entry name" value="PHD_BRPF_JADE_like"/>
    <property type="match status" value="1"/>
</dbReference>
<dbReference type="Pfam" id="PF13832">
    <property type="entry name" value="zf-HC5HC2H_2"/>
    <property type="match status" value="1"/>
</dbReference>
<dbReference type="Pfam" id="PF10513">
    <property type="entry name" value="EPL1"/>
    <property type="match status" value="1"/>
</dbReference>
<reference evidence="8" key="1">
    <citation type="journal article" date="2020" name="J. Eukaryot. Microbiol.">
        <title>De novo Sequencing, Assembly and Annotation of the Transcriptome for the Free-Living Testate Amoeba Arcella intermedia.</title>
        <authorList>
            <person name="Ribeiro G.M."/>
            <person name="Porfirio-Sousa A.L."/>
            <person name="Maurer-Alcala X.X."/>
            <person name="Katz L.A."/>
            <person name="Lahr D.J.G."/>
        </authorList>
    </citation>
    <scope>NUCLEOTIDE SEQUENCE</scope>
</reference>
<accession>A0A6B2LGM4</accession>
<keyword evidence="3 5" id="KW-0863">Zinc-finger</keyword>
<name>A0A6B2LGM4_9EUKA</name>
<evidence type="ECO:0000256" key="5">
    <source>
        <dbReference type="PROSITE-ProRule" id="PRU00146"/>
    </source>
</evidence>
<feature type="region of interest" description="Disordered" evidence="6">
    <location>
        <begin position="29"/>
        <end position="54"/>
    </location>
</feature>
<dbReference type="PANTHER" id="PTHR13793">
    <property type="entry name" value="PHD FINGER PROTEINS"/>
    <property type="match status" value="1"/>
</dbReference>
<dbReference type="InterPro" id="IPR001965">
    <property type="entry name" value="Znf_PHD"/>
</dbReference>
<evidence type="ECO:0000256" key="6">
    <source>
        <dbReference type="SAM" id="MobiDB-lite"/>
    </source>
</evidence>
<sequence length="229" mass="25854">MLVVNANYLKENDIEQLNPEHCVGVVIPHPPREQRKENPPPTAGFRPALEPPPSTFARPSSYIRHQDWTPDQIDESGRVEYELDSEDERWLESYNKGKAVPLQEDDFEFVIDKLEKEAFLKGDQLTLLNTNPDNILEESDCVVCLEGLSEDSNQIVFCDGCDLAVHQYCYGLRVIPEGEWNCRACSQLGIGQAAFQKCSLCHEKGGAMKEISSSEWVHIQCALFILLGD</sequence>
<keyword evidence="2" id="KW-0677">Repeat</keyword>
<dbReference type="PROSITE" id="PS50016">
    <property type="entry name" value="ZF_PHD_2"/>
    <property type="match status" value="1"/>
</dbReference>
<protein>
    <recommendedName>
        <fullName evidence="7">PHD-type domain-containing protein</fullName>
    </recommendedName>
</protein>
<dbReference type="PANTHER" id="PTHR13793:SF107">
    <property type="entry name" value="BROMODOMAIN-CONTAINING PROTEIN HOMOLOG"/>
    <property type="match status" value="1"/>
</dbReference>
<dbReference type="InterPro" id="IPR011011">
    <property type="entry name" value="Znf_FYVE_PHD"/>
</dbReference>
<keyword evidence="4" id="KW-0862">Zinc</keyword>